<dbReference type="AlphaFoldDB" id="A0A0E9W0I0"/>
<organism evidence="1">
    <name type="scientific">Anguilla anguilla</name>
    <name type="common">European freshwater eel</name>
    <name type="synonym">Muraena anguilla</name>
    <dbReference type="NCBI Taxonomy" id="7936"/>
    <lineage>
        <taxon>Eukaryota</taxon>
        <taxon>Metazoa</taxon>
        <taxon>Chordata</taxon>
        <taxon>Craniata</taxon>
        <taxon>Vertebrata</taxon>
        <taxon>Euteleostomi</taxon>
        <taxon>Actinopterygii</taxon>
        <taxon>Neopterygii</taxon>
        <taxon>Teleostei</taxon>
        <taxon>Anguilliformes</taxon>
        <taxon>Anguillidae</taxon>
        <taxon>Anguilla</taxon>
    </lineage>
</organism>
<dbReference type="EMBL" id="GBXM01025507">
    <property type="protein sequence ID" value="JAH83070.1"/>
    <property type="molecule type" value="Transcribed_RNA"/>
</dbReference>
<sequence>MLGIDVCLCAVEWLWMCVYVLLNGYGCVSVCC</sequence>
<proteinExistence type="predicted"/>
<reference evidence="1" key="2">
    <citation type="journal article" date="2015" name="Fish Shellfish Immunol.">
        <title>Early steps in the European eel (Anguilla anguilla)-Vibrio vulnificus interaction in the gills: Role of the RtxA13 toxin.</title>
        <authorList>
            <person name="Callol A."/>
            <person name="Pajuelo D."/>
            <person name="Ebbesson L."/>
            <person name="Teles M."/>
            <person name="MacKenzie S."/>
            <person name="Amaro C."/>
        </authorList>
    </citation>
    <scope>NUCLEOTIDE SEQUENCE</scope>
</reference>
<name>A0A0E9W0I0_ANGAN</name>
<reference evidence="1" key="1">
    <citation type="submission" date="2014-11" db="EMBL/GenBank/DDBJ databases">
        <authorList>
            <person name="Amaro Gonzalez C."/>
        </authorList>
    </citation>
    <scope>NUCLEOTIDE SEQUENCE</scope>
</reference>
<accession>A0A0E9W0I0</accession>
<protein>
    <submittedName>
        <fullName evidence="1">Uncharacterized protein</fullName>
    </submittedName>
</protein>
<evidence type="ECO:0000313" key="1">
    <source>
        <dbReference type="EMBL" id="JAH83070.1"/>
    </source>
</evidence>